<accession>A0A0G4GPV8</accession>
<evidence type="ECO:0000256" key="1">
    <source>
        <dbReference type="SAM" id="MobiDB-lite"/>
    </source>
</evidence>
<dbReference type="AlphaFoldDB" id="A0A0G4GPV8"/>
<feature type="region of interest" description="Disordered" evidence="1">
    <location>
        <begin position="404"/>
        <end position="437"/>
    </location>
</feature>
<feature type="compositionally biased region" description="Basic and acidic residues" evidence="1">
    <location>
        <begin position="412"/>
        <end position="422"/>
    </location>
</feature>
<evidence type="ECO:0000313" key="2">
    <source>
        <dbReference type="EMBL" id="CEM32400.1"/>
    </source>
</evidence>
<name>A0A0G4GPV8_9ALVE</name>
<dbReference type="Gene3D" id="3.40.50.150">
    <property type="entry name" value="Vaccinia Virus protein VP39"/>
    <property type="match status" value="1"/>
</dbReference>
<organism evidence="2">
    <name type="scientific">Chromera velia CCMP2878</name>
    <dbReference type="NCBI Taxonomy" id="1169474"/>
    <lineage>
        <taxon>Eukaryota</taxon>
        <taxon>Sar</taxon>
        <taxon>Alveolata</taxon>
        <taxon>Colpodellida</taxon>
        <taxon>Chromeraceae</taxon>
        <taxon>Chromera</taxon>
    </lineage>
</organism>
<feature type="compositionally biased region" description="Polar residues" evidence="1">
    <location>
        <begin position="14"/>
        <end position="38"/>
    </location>
</feature>
<feature type="compositionally biased region" description="Basic residues" evidence="1">
    <location>
        <begin position="107"/>
        <end position="116"/>
    </location>
</feature>
<proteinExistence type="predicted"/>
<protein>
    <submittedName>
        <fullName evidence="2">Uncharacterized protein</fullName>
    </submittedName>
</protein>
<sequence>MQQEPTHPFEDLKMTSSGDPQNQKLESFAQTEDQTKPFSESFPEDIKAPVDPQSYNPEDLPSSRNVDGSPKTDILQPQKSSKGLLPPASPSPPSDTEVAAESQAVSKRPKSKKGKLPPRQGAKKGQSEDCPPAATLKTCRGLFKPDGFAGASEKTLDSLLAFIAKKNATTFNVVEHLKDFTGLSHEDVLMRLQRQGRFHYEAEYKYWNPETPQELAWYYASSVNYLFGNALHSHNVPFGKENEPVLDFAGGVGNDVIGLAMKGIKCIYFGIGQLEASFAEYRVRRLGLSHLVTFLKPWGESTGWKFDPVRALPRDGSVGAVLAFDVFEHIPEYHKVVRALVESLRVGGGLVEFSPFSPPIGGRVEDLRLHLSDGGVTMQKAMGEGMKFDRTKGMRIWWKASETPQVDSQVVRTERGREREPDALSVSQGDEEGGETD</sequence>
<dbReference type="EMBL" id="CDMZ01001428">
    <property type="protein sequence ID" value="CEM32400.1"/>
    <property type="molecule type" value="Genomic_DNA"/>
</dbReference>
<feature type="region of interest" description="Disordered" evidence="1">
    <location>
        <begin position="1"/>
        <end position="131"/>
    </location>
</feature>
<dbReference type="InterPro" id="IPR029063">
    <property type="entry name" value="SAM-dependent_MTases_sf"/>
</dbReference>
<gene>
    <name evidence="2" type="ORF">Cvel_22857</name>
</gene>
<dbReference type="SUPFAM" id="SSF53335">
    <property type="entry name" value="S-adenosyl-L-methionine-dependent methyltransferases"/>
    <property type="match status" value="1"/>
</dbReference>
<dbReference type="VEuPathDB" id="CryptoDB:Cvel_22857"/>
<reference evidence="2" key="1">
    <citation type="submission" date="2014-11" db="EMBL/GenBank/DDBJ databases">
        <authorList>
            <person name="Otto D Thomas"/>
            <person name="Naeem Raeece"/>
        </authorList>
    </citation>
    <scope>NUCLEOTIDE SEQUENCE</scope>
</reference>